<accession>A0A133UXT5</accession>
<organism evidence="2 3">
    <name type="scientific">candidate division MSBL1 archaeon SCGC-AAA259O05</name>
    <dbReference type="NCBI Taxonomy" id="1698271"/>
    <lineage>
        <taxon>Archaea</taxon>
        <taxon>Methanobacteriati</taxon>
        <taxon>Methanobacteriota</taxon>
        <taxon>candidate division MSBL1</taxon>
    </lineage>
</organism>
<proteinExistence type="predicted"/>
<dbReference type="AlphaFoldDB" id="A0A133UXT5"/>
<feature type="region of interest" description="Disordered" evidence="1">
    <location>
        <begin position="1"/>
        <end position="47"/>
    </location>
</feature>
<gene>
    <name evidence="2" type="ORF">AKJ41_06160</name>
</gene>
<protein>
    <submittedName>
        <fullName evidence="2">Uncharacterized protein</fullName>
    </submittedName>
</protein>
<feature type="compositionally biased region" description="Basic and acidic residues" evidence="1">
    <location>
        <begin position="1"/>
        <end position="16"/>
    </location>
</feature>
<evidence type="ECO:0000313" key="2">
    <source>
        <dbReference type="EMBL" id="KXA98999.1"/>
    </source>
</evidence>
<feature type="compositionally biased region" description="Basic and acidic residues" evidence="1">
    <location>
        <begin position="25"/>
        <end position="47"/>
    </location>
</feature>
<comment type="caution">
    <text evidence="2">The sequence shown here is derived from an EMBL/GenBank/DDBJ whole genome shotgun (WGS) entry which is preliminary data.</text>
</comment>
<evidence type="ECO:0000313" key="3">
    <source>
        <dbReference type="Proteomes" id="UP000070344"/>
    </source>
</evidence>
<name>A0A133UXT5_9EURY</name>
<reference evidence="2 3" key="1">
    <citation type="journal article" date="2016" name="Sci. Rep.">
        <title>Metabolic traits of an uncultured archaeal lineage -MSBL1- from brine pools of the Red Sea.</title>
        <authorList>
            <person name="Mwirichia R."/>
            <person name="Alam I."/>
            <person name="Rashid M."/>
            <person name="Vinu M."/>
            <person name="Ba-Alawi W."/>
            <person name="Anthony Kamau A."/>
            <person name="Kamanda Ngugi D."/>
            <person name="Goker M."/>
            <person name="Klenk H.P."/>
            <person name="Bajic V."/>
            <person name="Stingl U."/>
        </authorList>
    </citation>
    <scope>NUCLEOTIDE SEQUENCE [LARGE SCALE GENOMIC DNA]</scope>
    <source>
        <strain evidence="2">SCGC-AAA259O05</strain>
    </source>
</reference>
<sequence length="90" mass="10454">MQRRSGRAENEQGKEKNYKKRKNRYGSEKRNAKKGEEGEKREEGEWRESRVPLLAFPSLIHLCRLGSSLLRGKCQKRRYLSLKHPAGGGK</sequence>
<evidence type="ECO:0000256" key="1">
    <source>
        <dbReference type="SAM" id="MobiDB-lite"/>
    </source>
</evidence>
<keyword evidence="3" id="KW-1185">Reference proteome</keyword>
<dbReference type="Proteomes" id="UP000070344">
    <property type="component" value="Unassembled WGS sequence"/>
</dbReference>
<dbReference type="EMBL" id="LHXV01000123">
    <property type="protein sequence ID" value="KXA98999.1"/>
    <property type="molecule type" value="Genomic_DNA"/>
</dbReference>